<dbReference type="EMBL" id="BONY01000068">
    <property type="protein sequence ID" value="GIH09434.1"/>
    <property type="molecule type" value="Genomic_DNA"/>
</dbReference>
<reference evidence="2" key="1">
    <citation type="submission" date="2021-01" db="EMBL/GenBank/DDBJ databases">
        <title>Whole genome shotgun sequence of Rhizocola hellebori NBRC 109834.</title>
        <authorList>
            <person name="Komaki H."/>
            <person name="Tamura T."/>
        </authorList>
    </citation>
    <scope>NUCLEOTIDE SEQUENCE</scope>
    <source>
        <strain evidence="2">NBRC 109834</strain>
    </source>
</reference>
<evidence type="ECO:0000313" key="2">
    <source>
        <dbReference type="EMBL" id="GIH09434.1"/>
    </source>
</evidence>
<dbReference type="InterPro" id="IPR011991">
    <property type="entry name" value="ArsR-like_HTH"/>
</dbReference>
<dbReference type="Pfam" id="PF12840">
    <property type="entry name" value="HTH_20"/>
    <property type="match status" value="1"/>
</dbReference>
<dbReference type="Gene3D" id="1.10.10.10">
    <property type="entry name" value="Winged helix-like DNA-binding domain superfamily/Winged helix DNA-binding domain"/>
    <property type="match status" value="1"/>
</dbReference>
<dbReference type="InterPro" id="IPR036390">
    <property type="entry name" value="WH_DNA-bd_sf"/>
</dbReference>
<dbReference type="PROSITE" id="PS50987">
    <property type="entry name" value="HTH_ARSR_2"/>
    <property type="match status" value="1"/>
</dbReference>
<dbReference type="Proteomes" id="UP000612899">
    <property type="component" value="Unassembled WGS sequence"/>
</dbReference>
<comment type="caution">
    <text evidence="2">The sequence shown here is derived from an EMBL/GenBank/DDBJ whole genome shotgun (WGS) entry which is preliminary data.</text>
</comment>
<dbReference type="SMART" id="SM00418">
    <property type="entry name" value="HTH_ARSR"/>
    <property type="match status" value="1"/>
</dbReference>
<protein>
    <submittedName>
        <fullName evidence="2">Transcriptional regulator</fullName>
    </submittedName>
</protein>
<name>A0A8J3QEL6_9ACTN</name>
<gene>
    <name evidence="2" type="ORF">Rhe02_75010</name>
</gene>
<dbReference type="PANTHER" id="PTHR38600:SF2">
    <property type="entry name" value="SLL0088 PROTEIN"/>
    <property type="match status" value="1"/>
</dbReference>
<dbReference type="AlphaFoldDB" id="A0A8J3QEL6"/>
<dbReference type="InterPro" id="IPR036388">
    <property type="entry name" value="WH-like_DNA-bd_sf"/>
</dbReference>
<organism evidence="2 3">
    <name type="scientific">Rhizocola hellebori</name>
    <dbReference type="NCBI Taxonomy" id="1392758"/>
    <lineage>
        <taxon>Bacteria</taxon>
        <taxon>Bacillati</taxon>
        <taxon>Actinomycetota</taxon>
        <taxon>Actinomycetes</taxon>
        <taxon>Micromonosporales</taxon>
        <taxon>Micromonosporaceae</taxon>
        <taxon>Rhizocola</taxon>
    </lineage>
</organism>
<evidence type="ECO:0000259" key="1">
    <source>
        <dbReference type="PROSITE" id="PS50987"/>
    </source>
</evidence>
<sequence length="108" mass="12288">MDNHPALDDAFLALADSTRRSVLTRLARGPASVSELAAPSSMALPSFMKHIRLLERSGWIRTHKSGRTRTCVFEPSKLPVVDDWLAQQRALWEARTDRLERFIDLETE</sequence>
<dbReference type="GO" id="GO:0003700">
    <property type="term" value="F:DNA-binding transcription factor activity"/>
    <property type="evidence" value="ECO:0007669"/>
    <property type="project" value="InterPro"/>
</dbReference>
<feature type="domain" description="HTH arsR-type" evidence="1">
    <location>
        <begin position="1"/>
        <end position="93"/>
    </location>
</feature>
<accession>A0A8J3QEL6</accession>
<proteinExistence type="predicted"/>
<evidence type="ECO:0000313" key="3">
    <source>
        <dbReference type="Proteomes" id="UP000612899"/>
    </source>
</evidence>
<dbReference type="SUPFAM" id="SSF46785">
    <property type="entry name" value="Winged helix' DNA-binding domain"/>
    <property type="match status" value="1"/>
</dbReference>
<dbReference type="PANTHER" id="PTHR38600">
    <property type="entry name" value="TRANSCRIPTIONAL REGULATORY PROTEIN"/>
    <property type="match status" value="1"/>
</dbReference>
<dbReference type="RefSeq" id="WP_203913171.1">
    <property type="nucleotide sequence ID" value="NZ_BONY01000068.1"/>
</dbReference>
<dbReference type="InterPro" id="IPR001845">
    <property type="entry name" value="HTH_ArsR_DNA-bd_dom"/>
</dbReference>
<keyword evidence="3" id="KW-1185">Reference proteome</keyword>
<dbReference type="CDD" id="cd00090">
    <property type="entry name" value="HTH_ARSR"/>
    <property type="match status" value="1"/>
</dbReference>